<evidence type="ECO:0000256" key="1">
    <source>
        <dbReference type="SAM" id="MobiDB-lite"/>
    </source>
</evidence>
<proteinExistence type="predicted"/>
<dbReference type="EMBL" id="FOQA01000003">
    <property type="protein sequence ID" value="SFH80280.1"/>
    <property type="molecule type" value="Genomic_DNA"/>
</dbReference>
<protein>
    <submittedName>
        <fullName evidence="4">Copper amine oxidase N-terminal domain-containing protein</fullName>
    </submittedName>
</protein>
<feature type="compositionally biased region" description="Acidic residues" evidence="1">
    <location>
        <begin position="158"/>
        <end position="203"/>
    </location>
</feature>
<feature type="domain" description="Copper amine oxidase-like N-terminal" evidence="3">
    <location>
        <begin position="43"/>
        <end position="154"/>
    </location>
</feature>
<dbReference type="STRING" id="69895.SAMN05192551_103100"/>
<keyword evidence="2" id="KW-0732">Signal</keyword>
<dbReference type="Gene3D" id="3.30.457.10">
    <property type="entry name" value="Copper amine oxidase-like, N-terminal domain"/>
    <property type="match status" value="2"/>
</dbReference>
<dbReference type="RefSeq" id="WP_177208819.1">
    <property type="nucleotide sequence ID" value="NZ_FOQA01000003.1"/>
</dbReference>
<dbReference type="Proteomes" id="UP000199287">
    <property type="component" value="Unassembled WGS sequence"/>
</dbReference>
<feature type="signal peptide" evidence="2">
    <location>
        <begin position="1"/>
        <end position="24"/>
    </location>
</feature>
<feature type="chain" id="PRO_5011521252" evidence="2">
    <location>
        <begin position="25"/>
        <end position="329"/>
    </location>
</feature>
<feature type="region of interest" description="Disordered" evidence="1">
    <location>
        <begin position="147"/>
        <end position="216"/>
    </location>
</feature>
<dbReference type="Pfam" id="PF07833">
    <property type="entry name" value="Cu_amine_oxidN1"/>
    <property type="match status" value="1"/>
</dbReference>
<sequence>MLKRSTITIFLVLALLFSSFNAYADENGESTTIQLHPNNTTATINGEEVILDVAPYLSDDNRTLTPLRFIAEALGAEVTWDPVSSSVFYNTPEGETILLTIGRSIATRNGEEIQLSTPPVLHRESGRSLVPLRFFSETLGFRVQWEEETQTITITDEPREETEEETEETEETEEAEITETETNDESEEEAEETEEEPATEQEEPAPLPEVSDLADPSTLERLEISGSERISLSDSRAVTKEYSVTGYNEDGEEVDLTDIPMEWSFMAVLGFNEEWNPEDVGVTLTQTGQLTLKDVHSDIRSATWIYLLVTTPEDYEHGYFEADKVITLI</sequence>
<evidence type="ECO:0000256" key="2">
    <source>
        <dbReference type="SAM" id="SignalP"/>
    </source>
</evidence>
<gene>
    <name evidence="4" type="ORF">SAMN05192551_103100</name>
</gene>
<keyword evidence="5" id="KW-1185">Reference proteome</keyword>
<evidence type="ECO:0000313" key="5">
    <source>
        <dbReference type="Proteomes" id="UP000199287"/>
    </source>
</evidence>
<organism evidence="4 5">
    <name type="scientific">Tindallia magadiensis</name>
    <dbReference type="NCBI Taxonomy" id="69895"/>
    <lineage>
        <taxon>Bacteria</taxon>
        <taxon>Bacillati</taxon>
        <taxon>Bacillota</taxon>
        <taxon>Clostridia</taxon>
        <taxon>Peptostreptococcales</taxon>
        <taxon>Tindalliaceae</taxon>
        <taxon>Tindallia</taxon>
    </lineage>
</organism>
<reference evidence="5" key="1">
    <citation type="submission" date="2016-10" db="EMBL/GenBank/DDBJ databases">
        <authorList>
            <person name="Varghese N."/>
            <person name="Submissions S."/>
        </authorList>
    </citation>
    <scope>NUCLEOTIDE SEQUENCE [LARGE SCALE GENOMIC DNA]</scope>
    <source>
        <strain evidence="5">Z-7934</strain>
    </source>
</reference>
<dbReference type="AlphaFoldDB" id="A0A1I3D0I5"/>
<accession>A0A1I3D0I5</accession>
<dbReference type="InterPro" id="IPR036582">
    <property type="entry name" value="Mao_N_sf"/>
</dbReference>
<evidence type="ECO:0000259" key="3">
    <source>
        <dbReference type="Pfam" id="PF07833"/>
    </source>
</evidence>
<dbReference type="InterPro" id="IPR012854">
    <property type="entry name" value="Cu_amine_oxidase-like_N"/>
</dbReference>
<evidence type="ECO:0000313" key="4">
    <source>
        <dbReference type="EMBL" id="SFH80280.1"/>
    </source>
</evidence>
<dbReference type="SUPFAM" id="SSF55383">
    <property type="entry name" value="Copper amine oxidase, domain N"/>
    <property type="match status" value="1"/>
</dbReference>
<name>A0A1I3D0I5_9FIRM</name>